<keyword evidence="2" id="KW-1185">Reference proteome</keyword>
<dbReference type="EnsemblPlants" id="TuG1812G0700006131.01.T01">
    <property type="protein sequence ID" value="TuG1812G0700006131.01.T01.cds303425"/>
    <property type="gene ID" value="TuG1812G0700006131.01"/>
</dbReference>
<sequence length="139" mass="15489">MNGCKLQELYTDDAMRLLSVPICNLLSSSLSILCFSGNQEMECFTKEQEGALHLLVSLQKLKFCNLSKLQSLPAGLQKLTNLKELSVYSCPVIRSLPEDGLPKSLQKLNVWNCGSAELKQQCEELVGTFPKIILQLQDL</sequence>
<dbReference type="AlphaFoldDB" id="A0A8R7VFS6"/>
<dbReference type="SUPFAM" id="SSF52058">
    <property type="entry name" value="L domain-like"/>
    <property type="match status" value="1"/>
</dbReference>
<proteinExistence type="predicted"/>
<evidence type="ECO:0000313" key="1">
    <source>
        <dbReference type="EnsemblPlants" id="TuG1812G0700006131.01.T01.cds303425"/>
    </source>
</evidence>
<protein>
    <submittedName>
        <fullName evidence="1">Uncharacterized protein</fullName>
    </submittedName>
</protein>
<reference evidence="1" key="3">
    <citation type="submission" date="2022-06" db="UniProtKB">
        <authorList>
            <consortium name="EnsemblPlants"/>
        </authorList>
    </citation>
    <scope>IDENTIFICATION</scope>
</reference>
<reference evidence="1" key="2">
    <citation type="submission" date="2018-03" db="EMBL/GenBank/DDBJ databases">
        <title>The Triticum urartu genome reveals the dynamic nature of wheat genome evolution.</title>
        <authorList>
            <person name="Ling H."/>
            <person name="Ma B."/>
            <person name="Shi X."/>
            <person name="Liu H."/>
            <person name="Dong L."/>
            <person name="Sun H."/>
            <person name="Cao Y."/>
            <person name="Gao Q."/>
            <person name="Zheng S."/>
            <person name="Li Y."/>
            <person name="Yu Y."/>
            <person name="Du H."/>
            <person name="Qi M."/>
            <person name="Li Y."/>
            <person name="Yu H."/>
            <person name="Cui Y."/>
            <person name="Wang N."/>
            <person name="Chen C."/>
            <person name="Wu H."/>
            <person name="Zhao Y."/>
            <person name="Zhang J."/>
            <person name="Li Y."/>
            <person name="Zhou W."/>
            <person name="Zhang B."/>
            <person name="Hu W."/>
            <person name="Eijk M."/>
            <person name="Tang J."/>
            <person name="Witsenboer H."/>
            <person name="Zhao S."/>
            <person name="Li Z."/>
            <person name="Zhang A."/>
            <person name="Wang D."/>
            <person name="Liang C."/>
        </authorList>
    </citation>
    <scope>NUCLEOTIDE SEQUENCE [LARGE SCALE GENOMIC DNA]</scope>
    <source>
        <strain evidence="1">cv. G1812</strain>
    </source>
</reference>
<dbReference type="Proteomes" id="UP000015106">
    <property type="component" value="Chromosome 7"/>
</dbReference>
<name>A0A8R7VFS6_TRIUA</name>
<reference evidence="2" key="1">
    <citation type="journal article" date="2013" name="Nature">
        <title>Draft genome of the wheat A-genome progenitor Triticum urartu.</title>
        <authorList>
            <person name="Ling H.Q."/>
            <person name="Zhao S."/>
            <person name="Liu D."/>
            <person name="Wang J."/>
            <person name="Sun H."/>
            <person name="Zhang C."/>
            <person name="Fan H."/>
            <person name="Li D."/>
            <person name="Dong L."/>
            <person name="Tao Y."/>
            <person name="Gao C."/>
            <person name="Wu H."/>
            <person name="Li Y."/>
            <person name="Cui Y."/>
            <person name="Guo X."/>
            <person name="Zheng S."/>
            <person name="Wang B."/>
            <person name="Yu K."/>
            <person name="Liang Q."/>
            <person name="Yang W."/>
            <person name="Lou X."/>
            <person name="Chen J."/>
            <person name="Feng M."/>
            <person name="Jian J."/>
            <person name="Zhang X."/>
            <person name="Luo G."/>
            <person name="Jiang Y."/>
            <person name="Liu J."/>
            <person name="Wang Z."/>
            <person name="Sha Y."/>
            <person name="Zhang B."/>
            <person name="Wu H."/>
            <person name="Tang D."/>
            <person name="Shen Q."/>
            <person name="Xue P."/>
            <person name="Zou S."/>
            <person name="Wang X."/>
            <person name="Liu X."/>
            <person name="Wang F."/>
            <person name="Yang Y."/>
            <person name="An X."/>
            <person name="Dong Z."/>
            <person name="Zhang K."/>
            <person name="Zhang X."/>
            <person name="Luo M.C."/>
            <person name="Dvorak J."/>
            <person name="Tong Y."/>
            <person name="Wang J."/>
            <person name="Yang H."/>
            <person name="Li Z."/>
            <person name="Wang D."/>
            <person name="Zhang A."/>
            <person name="Wang J."/>
        </authorList>
    </citation>
    <scope>NUCLEOTIDE SEQUENCE</scope>
    <source>
        <strain evidence="2">cv. G1812</strain>
    </source>
</reference>
<dbReference type="Gramene" id="TuG1812G0700006131.01.T01">
    <property type="protein sequence ID" value="TuG1812G0700006131.01.T01.cds303425"/>
    <property type="gene ID" value="TuG1812G0700006131.01"/>
</dbReference>
<organism evidence="1 2">
    <name type="scientific">Triticum urartu</name>
    <name type="common">Red wild einkorn</name>
    <name type="synonym">Crithodium urartu</name>
    <dbReference type="NCBI Taxonomy" id="4572"/>
    <lineage>
        <taxon>Eukaryota</taxon>
        <taxon>Viridiplantae</taxon>
        <taxon>Streptophyta</taxon>
        <taxon>Embryophyta</taxon>
        <taxon>Tracheophyta</taxon>
        <taxon>Spermatophyta</taxon>
        <taxon>Magnoliopsida</taxon>
        <taxon>Liliopsida</taxon>
        <taxon>Poales</taxon>
        <taxon>Poaceae</taxon>
        <taxon>BOP clade</taxon>
        <taxon>Pooideae</taxon>
        <taxon>Triticodae</taxon>
        <taxon>Triticeae</taxon>
        <taxon>Triticinae</taxon>
        <taxon>Triticum</taxon>
    </lineage>
</organism>
<accession>A0A8R7VFS6</accession>
<evidence type="ECO:0000313" key="2">
    <source>
        <dbReference type="Proteomes" id="UP000015106"/>
    </source>
</evidence>
<dbReference type="InterPro" id="IPR032675">
    <property type="entry name" value="LRR_dom_sf"/>
</dbReference>
<dbReference type="Gene3D" id="3.80.10.10">
    <property type="entry name" value="Ribonuclease Inhibitor"/>
    <property type="match status" value="1"/>
</dbReference>